<feature type="compositionally biased region" description="Basic and acidic residues" evidence="1">
    <location>
        <begin position="46"/>
        <end position="68"/>
    </location>
</feature>
<dbReference type="AlphaFoldDB" id="A0A6M3MFM9"/>
<dbReference type="EMBL" id="MT143873">
    <property type="protein sequence ID" value="QJB04126.1"/>
    <property type="molecule type" value="Genomic_DNA"/>
</dbReference>
<dbReference type="EMBL" id="MT143689">
    <property type="protein sequence ID" value="QJB00310.1"/>
    <property type="molecule type" value="Genomic_DNA"/>
</dbReference>
<organism evidence="3">
    <name type="scientific">viral metagenome</name>
    <dbReference type="NCBI Taxonomy" id="1070528"/>
    <lineage>
        <taxon>unclassified sequences</taxon>
        <taxon>metagenomes</taxon>
        <taxon>organismal metagenomes</taxon>
    </lineage>
</organism>
<accession>A0A6M3MFM9</accession>
<evidence type="ECO:0000313" key="3">
    <source>
        <dbReference type="EMBL" id="QJB04126.1"/>
    </source>
</evidence>
<evidence type="ECO:0000256" key="1">
    <source>
        <dbReference type="SAM" id="MobiDB-lite"/>
    </source>
</evidence>
<sequence>MVDLRARVREYIRRRIGWQDEQTGTCAALYGEESVLSKTNTRRPARSTDRRASGPERGTRCSCDSDRG</sequence>
<protein>
    <submittedName>
        <fullName evidence="3">Uncharacterized protein</fullName>
    </submittedName>
</protein>
<feature type="region of interest" description="Disordered" evidence="1">
    <location>
        <begin position="35"/>
        <end position="68"/>
    </location>
</feature>
<reference evidence="3" key="1">
    <citation type="submission" date="2020-03" db="EMBL/GenBank/DDBJ databases">
        <title>The deep terrestrial virosphere.</title>
        <authorList>
            <person name="Holmfeldt K."/>
            <person name="Nilsson E."/>
            <person name="Simone D."/>
            <person name="Lopez-Fernandez M."/>
            <person name="Wu X."/>
            <person name="de Brujin I."/>
            <person name="Lundin D."/>
            <person name="Andersson A."/>
            <person name="Bertilsson S."/>
            <person name="Dopson M."/>
        </authorList>
    </citation>
    <scope>NUCLEOTIDE SEQUENCE</scope>
    <source>
        <strain evidence="2">MM171A00607</strain>
        <strain evidence="3">MM171B00441</strain>
    </source>
</reference>
<gene>
    <name evidence="2" type="ORF">MM171A00607_0003</name>
    <name evidence="3" type="ORF">MM171B00441_0003</name>
</gene>
<evidence type="ECO:0000313" key="2">
    <source>
        <dbReference type="EMBL" id="QJB00310.1"/>
    </source>
</evidence>
<proteinExistence type="predicted"/>
<name>A0A6M3MFM9_9ZZZZ</name>